<keyword evidence="3" id="KW-1185">Reference proteome</keyword>
<dbReference type="PANTHER" id="PTHR13112:SF0">
    <property type="entry name" value="FI21285P1"/>
    <property type="match status" value="1"/>
</dbReference>
<dbReference type="PANTHER" id="PTHR13112">
    <property type="entry name" value="UPF3 REGULATOR OF NONSENSE TRANSCRIPTS-LIKE PROTEIN"/>
    <property type="match status" value="1"/>
</dbReference>
<dbReference type="GO" id="GO:0045727">
    <property type="term" value="P:positive regulation of translation"/>
    <property type="evidence" value="ECO:0007669"/>
    <property type="project" value="TreeGrafter"/>
</dbReference>
<comment type="caution">
    <text evidence="2">The sequence shown here is derived from an EMBL/GenBank/DDBJ whole genome shotgun (WGS) entry which is preliminary data.</text>
</comment>
<dbReference type="EMBL" id="VEPZ02001515">
    <property type="protein sequence ID" value="KAE8670181.1"/>
    <property type="molecule type" value="Genomic_DNA"/>
</dbReference>
<evidence type="ECO:0000256" key="1">
    <source>
        <dbReference type="SAM" id="MobiDB-lite"/>
    </source>
</evidence>
<evidence type="ECO:0000313" key="2">
    <source>
        <dbReference type="EMBL" id="KAE8670181.1"/>
    </source>
</evidence>
<dbReference type="GO" id="GO:0005737">
    <property type="term" value="C:cytoplasm"/>
    <property type="evidence" value="ECO:0007669"/>
    <property type="project" value="TreeGrafter"/>
</dbReference>
<gene>
    <name evidence="2" type="ORF">F3Y22_tig00112205pilonHSYRG00007</name>
</gene>
<feature type="compositionally biased region" description="Basic and acidic residues" evidence="1">
    <location>
        <begin position="44"/>
        <end position="81"/>
    </location>
</feature>
<organism evidence="2 3">
    <name type="scientific">Hibiscus syriacus</name>
    <name type="common">Rose of Sharon</name>
    <dbReference type="NCBI Taxonomy" id="106335"/>
    <lineage>
        <taxon>Eukaryota</taxon>
        <taxon>Viridiplantae</taxon>
        <taxon>Streptophyta</taxon>
        <taxon>Embryophyta</taxon>
        <taxon>Tracheophyta</taxon>
        <taxon>Spermatophyta</taxon>
        <taxon>Magnoliopsida</taxon>
        <taxon>eudicotyledons</taxon>
        <taxon>Gunneridae</taxon>
        <taxon>Pentapetalae</taxon>
        <taxon>rosids</taxon>
        <taxon>malvids</taxon>
        <taxon>Malvales</taxon>
        <taxon>Malvaceae</taxon>
        <taxon>Malvoideae</taxon>
        <taxon>Hibiscus</taxon>
    </lineage>
</organism>
<dbReference type="InterPro" id="IPR039722">
    <property type="entry name" value="Upf3"/>
</dbReference>
<feature type="region of interest" description="Disordered" evidence="1">
    <location>
        <begin position="9"/>
        <end position="81"/>
    </location>
</feature>
<proteinExistence type="predicted"/>
<dbReference type="GO" id="GO:0003729">
    <property type="term" value="F:mRNA binding"/>
    <property type="evidence" value="ECO:0007669"/>
    <property type="project" value="TreeGrafter"/>
</dbReference>
<dbReference type="Proteomes" id="UP000436088">
    <property type="component" value="Unassembled WGS sequence"/>
</dbReference>
<sequence>MIRGIFLNKDSHRSQCSGVQSEQRIQTSNLEERQPPRNSHVKSGLKDARVALDDKVAGNDLHGTEKTERRSRNKDRTDKDYLTLHCSDGSYANDDSLSSSASQSAQIPIDSSYLGAYGDTKVDFSNVRSIQGKTFGNGHDRSLDNGFHKYVNHRITVTNGSSAVINGKPGKRANVSGYGSHEVLKLS</sequence>
<dbReference type="AlphaFoldDB" id="A0A6A2X5C2"/>
<protein>
    <submittedName>
        <fullName evidence="2">Uncharacterized protein</fullName>
    </submittedName>
</protein>
<evidence type="ECO:0000313" key="3">
    <source>
        <dbReference type="Proteomes" id="UP000436088"/>
    </source>
</evidence>
<feature type="compositionally biased region" description="Polar residues" evidence="1">
    <location>
        <begin position="14"/>
        <end position="29"/>
    </location>
</feature>
<accession>A0A6A2X5C2</accession>
<dbReference type="GO" id="GO:0000184">
    <property type="term" value="P:nuclear-transcribed mRNA catabolic process, nonsense-mediated decay"/>
    <property type="evidence" value="ECO:0007669"/>
    <property type="project" value="InterPro"/>
</dbReference>
<dbReference type="GO" id="GO:0005730">
    <property type="term" value="C:nucleolus"/>
    <property type="evidence" value="ECO:0007669"/>
    <property type="project" value="TreeGrafter"/>
</dbReference>
<reference evidence="2" key="1">
    <citation type="submission" date="2019-09" db="EMBL/GenBank/DDBJ databases">
        <title>Draft genome information of white flower Hibiscus syriacus.</title>
        <authorList>
            <person name="Kim Y.-M."/>
        </authorList>
    </citation>
    <scope>NUCLEOTIDE SEQUENCE [LARGE SCALE GENOMIC DNA]</scope>
    <source>
        <strain evidence="2">YM2019G1</strain>
    </source>
</reference>
<name>A0A6A2X5C2_HIBSY</name>